<keyword evidence="1" id="KW-0812">Transmembrane</keyword>
<dbReference type="Proteomes" id="UP000267821">
    <property type="component" value="Unassembled WGS sequence"/>
</dbReference>
<proteinExistence type="predicted"/>
<reference evidence="2 3" key="1">
    <citation type="journal article" date="2018" name="Nat. Ecol. Evol.">
        <title>Pezizomycetes genomes reveal the molecular basis of ectomycorrhizal truffle lifestyle.</title>
        <authorList>
            <person name="Murat C."/>
            <person name="Payen T."/>
            <person name="Noel B."/>
            <person name="Kuo A."/>
            <person name="Morin E."/>
            <person name="Chen J."/>
            <person name="Kohler A."/>
            <person name="Krizsan K."/>
            <person name="Balestrini R."/>
            <person name="Da Silva C."/>
            <person name="Montanini B."/>
            <person name="Hainaut M."/>
            <person name="Levati E."/>
            <person name="Barry K.W."/>
            <person name="Belfiori B."/>
            <person name="Cichocki N."/>
            <person name="Clum A."/>
            <person name="Dockter R.B."/>
            <person name="Fauchery L."/>
            <person name="Guy J."/>
            <person name="Iotti M."/>
            <person name="Le Tacon F."/>
            <person name="Lindquist E.A."/>
            <person name="Lipzen A."/>
            <person name="Malagnac F."/>
            <person name="Mello A."/>
            <person name="Molinier V."/>
            <person name="Miyauchi S."/>
            <person name="Poulain J."/>
            <person name="Riccioni C."/>
            <person name="Rubini A."/>
            <person name="Sitrit Y."/>
            <person name="Splivallo R."/>
            <person name="Traeger S."/>
            <person name="Wang M."/>
            <person name="Zifcakova L."/>
            <person name="Wipf D."/>
            <person name="Zambonelli A."/>
            <person name="Paolocci F."/>
            <person name="Nowrousian M."/>
            <person name="Ottonello S."/>
            <person name="Baldrian P."/>
            <person name="Spatafora J.W."/>
            <person name="Henrissat B."/>
            <person name="Nagy L.G."/>
            <person name="Aury J.M."/>
            <person name="Wincker P."/>
            <person name="Grigoriev I.V."/>
            <person name="Bonfante P."/>
            <person name="Martin F.M."/>
        </authorList>
    </citation>
    <scope>NUCLEOTIDE SEQUENCE [LARGE SCALE GENOMIC DNA]</scope>
    <source>
        <strain evidence="2 3">ATCC MYA-4762</strain>
    </source>
</reference>
<name>A0A3N4M8H3_9PEZI</name>
<keyword evidence="3" id="KW-1185">Reference proteome</keyword>
<dbReference type="InParanoid" id="A0A3N4M8H3"/>
<gene>
    <name evidence="2" type="ORF">L211DRAFT_701546</name>
</gene>
<accession>A0A3N4M8H3</accession>
<sequence>MPQGVICTKDQVFIYQLQGHGRDIVIFSKSLGQTEKDTYNTLYPRSNRGIECYLYLFVASALYASTCYGLVSSGGGSSAAYSSQTPTANPANLRILEIGQANLAYINQVCRFLF</sequence>
<evidence type="ECO:0000313" key="3">
    <source>
        <dbReference type="Proteomes" id="UP000267821"/>
    </source>
</evidence>
<evidence type="ECO:0000256" key="1">
    <source>
        <dbReference type="SAM" id="Phobius"/>
    </source>
</evidence>
<organism evidence="2 3">
    <name type="scientific">Terfezia boudieri ATCC MYA-4762</name>
    <dbReference type="NCBI Taxonomy" id="1051890"/>
    <lineage>
        <taxon>Eukaryota</taxon>
        <taxon>Fungi</taxon>
        <taxon>Dikarya</taxon>
        <taxon>Ascomycota</taxon>
        <taxon>Pezizomycotina</taxon>
        <taxon>Pezizomycetes</taxon>
        <taxon>Pezizales</taxon>
        <taxon>Pezizaceae</taxon>
        <taxon>Terfezia</taxon>
    </lineage>
</organism>
<keyword evidence="1" id="KW-1133">Transmembrane helix</keyword>
<keyword evidence="1" id="KW-0472">Membrane</keyword>
<protein>
    <submittedName>
        <fullName evidence="2">Uncharacterized protein</fullName>
    </submittedName>
</protein>
<feature type="transmembrane region" description="Helical" evidence="1">
    <location>
        <begin position="52"/>
        <end position="71"/>
    </location>
</feature>
<evidence type="ECO:0000313" key="2">
    <source>
        <dbReference type="EMBL" id="RPB26205.1"/>
    </source>
</evidence>
<dbReference type="AlphaFoldDB" id="A0A3N4M8H3"/>
<dbReference type="EMBL" id="ML121535">
    <property type="protein sequence ID" value="RPB26205.1"/>
    <property type="molecule type" value="Genomic_DNA"/>
</dbReference>